<name>A0AAV5T8L3_9BILA</name>
<sequence>DVIVLSQMRSSLRLRGRERPGVVSLAQELRQLAQDAARQEVLLHHSLSLSSPSLRPLSQCRRPAIALLRGRPAAQQLSLHCRLHRTTRLHYRIPPRTLHLVPLLPQQPRLEHPSPTATGLLRRLARRPHCREVILPSTFTDSFHYEPCLYDDKRESR</sequence>
<organism evidence="1 2">
    <name type="scientific">Pristionchus entomophagus</name>
    <dbReference type="NCBI Taxonomy" id="358040"/>
    <lineage>
        <taxon>Eukaryota</taxon>
        <taxon>Metazoa</taxon>
        <taxon>Ecdysozoa</taxon>
        <taxon>Nematoda</taxon>
        <taxon>Chromadorea</taxon>
        <taxon>Rhabditida</taxon>
        <taxon>Rhabditina</taxon>
        <taxon>Diplogasteromorpha</taxon>
        <taxon>Diplogasteroidea</taxon>
        <taxon>Neodiplogasteridae</taxon>
        <taxon>Pristionchus</taxon>
    </lineage>
</organism>
<dbReference type="EMBL" id="BTSX01000003">
    <property type="protein sequence ID" value="GMS90044.1"/>
    <property type="molecule type" value="Genomic_DNA"/>
</dbReference>
<reference evidence="1" key="1">
    <citation type="submission" date="2023-10" db="EMBL/GenBank/DDBJ databases">
        <title>Genome assembly of Pristionchus species.</title>
        <authorList>
            <person name="Yoshida K."/>
            <person name="Sommer R.J."/>
        </authorList>
    </citation>
    <scope>NUCLEOTIDE SEQUENCE</scope>
    <source>
        <strain evidence="1">RS0144</strain>
    </source>
</reference>
<gene>
    <name evidence="1" type="ORF">PENTCL1PPCAC_12219</name>
</gene>
<evidence type="ECO:0000313" key="1">
    <source>
        <dbReference type="EMBL" id="GMS90044.1"/>
    </source>
</evidence>
<protein>
    <submittedName>
        <fullName evidence="1">Uncharacterized protein</fullName>
    </submittedName>
</protein>
<feature type="non-terminal residue" evidence="1">
    <location>
        <position position="157"/>
    </location>
</feature>
<dbReference type="Proteomes" id="UP001432027">
    <property type="component" value="Unassembled WGS sequence"/>
</dbReference>
<feature type="non-terminal residue" evidence="1">
    <location>
        <position position="1"/>
    </location>
</feature>
<comment type="caution">
    <text evidence="1">The sequence shown here is derived from an EMBL/GenBank/DDBJ whole genome shotgun (WGS) entry which is preliminary data.</text>
</comment>
<evidence type="ECO:0000313" key="2">
    <source>
        <dbReference type="Proteomes" id="UP001432027"/>
    </source>
</evidence>
<dbReference type="AlphaFoldDB" id="A0AAV5T8L3"/>
<accession>A0AAV5T8L3</accession>
<proteinExistence type="predicted"/>
<keyword evidence="2" id="KW-1185">Reference proteome</keyword>